<name>A0A7J9KPK2_GOSSC</name>
<keyword evidence="2" id="KW-1185">Reference proteome</keyword>
<comment type="caution">
    <text evidence="1">The sequence shown here is derived from an EMBL/GenBank/DDBJ whole genome shotgun (WGS) entry which is preliminary data.</text>
</comment>
<reference evidence="1 2" key="1">
    <citation type="journal article" date="2019" name="Genome Biol. Evol.">
        <title>Insights into the evolution of the New World diploid cottons (Gossypium, subgenus Houzingenia) based on genome sequencing.</title>
        <authorList>
            <person name="Grover C.E."/>
            <person name="Arick M.A. 2nd"/>
            <person name="Thrash A."/>
            <person name="Conover J.L."/>
            <person name="Sanders W.S."/>
            <person name="Peterson D.G."/>
            <person name="Frelichowski J.E."/>
            <person name="Scheffler J.A."/>
            <person name="Scheffler B.E."/>
            <person name="Wendel J.F."/>
        </authorList>
    </citation>
    <scope>NUCLEOTIDE SEQUENCE [LARGE SCALE GENOMIC DNA]</scope>
    <source>
        <strain evidence="1">1</strain>
        <tissue evidence="1">Leaf</tissue>
    </source>
</reference>
<evidence type="ECO:0000313" key="1">
    <source>
        <dbReference type="EMBL" id="MBA0848412.1"/>
    </source>
</evidence>
<protein>
    <submittedName>
        <fullName evidence="1">Uncharacterized protein</fullName>
    </submittedName>
</protein>
<organism evidence="1 2">
    <name type="scientific">Gossypium schwendimanii</name>
    <name type="common">Cotton</name>
    <dbReference type="NCBI Taxonomy" id="34291"/>
    <lineage>
        <taxon>Eukaryota</taxon>
        <taxon>Viridiplantae</taxon>
        <taxon>Streptophyta</taxon>
        <taxon>Embryophyta</taxon>
        <taxon>Tracheophyta</taxon>
        <taxon>Spermatophyta</taxon>
        <taxon>Magnoliopsida</taxon>
        <taxon>eudicotyledons</taxon>
        <taxon>Gunneridae</taxon>
        <taxon>Pentapetalae</taxon>
        <taxon>rosids</taxon>
        <taxon>malvids</taxon>
        <taxon>Malvales</taxon>
        <taxon>Malvaceae</taxon>
        <taxon>Malvoideae</taxon>
        <taxon>Gossypium</taxon>
    </lineage>
</organism>
<dbReference type="OrthoDB" id="1860964at2759"/>
<evidence type="ECO:0000313" key="2">
    <source>
        <dbReference type="Proteomes" id="UP000593576"/>
    </source>
</evidence>
<sequence length="80" mass="9354">MPAMLDNQGIKEVLGYGCMEVNLEYLASEESLWDLYERWRSHHTISLDLTEKQKRFNVFQGESETYPQCEPNGKALQVRT</sequence>
<proteinExistence type="predicted"/>
<gene>
    <name evidence="1" type="ORF">Goshw_001759</name>
</gene>
<dbReference type="EMBL" id="JABFAF010000002">
    <property type="protein sequence ID" value="MBA0848412.1"/>
    <property type="molecule type" value="Genomic_DNA"/>
</dbReference>
<dbReference type="Proteomes" id="UP000593576">
    <property type="component" value="Unassembled WGS sequence"/>
</dbReference>
<dbReference type="AlphaFoldDB" id="A0A7J9KPK2"/>
<accession>A0A7J9KPK2</accession>